<dbReference type="Pfam" id="PF03703">
    <property type="entry name" value="bPH_2"/>
    <property type="match status" value="1"/>
</dbReference>
<evidence type="ECO:0000259" key="2">
    <source>
        <dbReference type="Pfam" id="PF03703"/>
    </source>
</evidence>
<evidence type="ECO:0000256" key="1">
    <source>
        <dbReference type="SAM" id="Phobius"/>
    </source>
</evidence>
<dbReference type="Proteomes" id="UP000317421">
    <property type="component" value="Unassembled WGS sequence"/>
</dbReference>
<keyword evidence="1" id="KW-0472">Membrane</keyword>
<feature type="transmembrane region" description="Helical" evidence="1">
    <location>
        <begin position="46"/>
        <end position="69"/>
    </location>
</feature>
<dbReference type="PANTHER" id="PTHR37938">
    <property type="entry name" value="BLL0215 PROTEIN"/>
    <property type="match status" value="1"/>
</dbReference>
<dbReference type="AlphaFoldDB" id="A0A5C6ALJ9"/>
<dbReference type="PANTHER" id="PTHR37938:SF1">
    <property type="entry name" value="BLL0215 PROTEIN"/>
    <property type="match status" value="1"/>
</dbReference>
<evidence type="ECO:0000313" key="3">
    <source>
        <dbReference type="EMBL" id="TWU00056.1"/>
    </source>
</evidence>
<name>A0A5C6ALJ9_9BACT</name>
<organism evidence="3 4">
    <name type="scientific">Botrimarina colliarenosi</name>
    <dbReference type="NCBI Taxonomy" id="2528001"/>
    <lineage>
        <taxon>Bacteria</taxon>
        <taxon>Pseudomonadati</taxon>
        <taxon>Planctomycetota</taxon>
        <taxon>Planctomycetia</taxon>
        <taxon>Pirellulales</taxon>
        <taxon>Lacipirellulaceae</taxon>
        <taxon>Botrimarina</taxon>
    </lineage>
</organism>
<dbReference type="EMBL" id="SJPR01000001">
    <property type="protein sequence ID" value="TWU00056.1"/>
    <property type="molecule type" value="Genomic_DNA"/>
</dbReference>
<protein>
    <submittedName>
        <fullName evidence="3">Bacterial membrane flanked domain protein</fullName>
    </submittedName>
</protein>
<gene>
    <name evidence="3" type="ORF">Pla108_09990</name>
</gene>
<proteinExistence type="predicted"/>
<keyword evidence="4" id="KW-1185">Reference proteome</keyword>
<keyword evidence="1" id="KW-0812">Transmembrane</keyword>
<comment type="caution">
    <text evidence="3">The sequence shown here is derived from an EMBL/GenBank/DDBJ whole genome shotgun (WGS) entry which is preliminary data.</text>
</comment>
<dbReference type="RefSeq" id="WP_146443575.1">
    <property type="nucleotide sequence ID" value="NZ_SJPR01000001.1"/>
</dbReference>
<accession>A0A5C6ALJ9</accession>
<feature type="domain" description="YdbS-like PH" evidence="2">
    <location>
        <begin position="101"/>
        <end position="175"/>
    </location>
</feature>
<evidence type="ECO:0000313" key="4">
    <source>
        <dbReference type="Proteomes" id="UP000317421"/>
    </source>
</evidence>
<sequence>MPDDAADFPPAEGGDPRDRFKQAVANKQANGVDAEDHLWSGSYSHLAMLGTWIGGAVATVAAVVVAGLANTSANGWFAVLLGIGLMWLALAAWYGYRRLSVHYKLSTQRFVHESGLLWRTVDRVELIDVDDITYRQGPVERMLGVGTIVISSSDRTSPELHLPGIENVATVADAIDDARRTERRTRGLHIESV</sequence>
<keyword evidence="1" id="KW-1133">Transmembrane helix</keyword>
<dbReference type="InterPro" id="IPR005182">
    <property type="entry name" value="YdbS-like_PH"/>
</dbReference>
<feature type="transmembrane region" description="Helical" evidence="1">
    <location>
        <begin position="75"/>
        <end position="96"/>
    </location>
</feature>
<dbReference type="OrthoDB" id="269393at2"/>
<reference evidence="3 4" key="1">
    <citation type="submission" date="2019-02" db="EMBL/GenBank/DDBJ databases">
        <title>Deep-cultivation of Planctomycetes and their phenomic and genomic characterization uncovers novel biology.</title>
        <authorList>
            <person name="Wiegand S."/>
            <person name="Jogler M."/>
            <person name="Boedeker C."/>
            <person name="Pinto D."/>
            <person name="Vollmers J."/>
            <person name="Rivas-Marin E."/>
            <person name="Kohn T."/>
            <person name="Peeters S.H."/>
            <person name="Heuer A."/>
            <person name="Rast P."/>
            <person name="Oberbeckmann S."/>
            <person name="Bunk B."/>
            <person name="Jeske O."/>
            <person name="Meyerdierks A."/>
            <person name="Storesund J.E."/>
            <person name="Kallscheuer N."/>
            <person name="Luecker S."/>
            <person name="Lage O.M."/>
            <person name="Pohl T."/>
            <person name="Merkel B.J."/>
            <person name="Hornburger P."/>
            <person name="Mueller R.-W."/>
            <person name="Bruemmer F."/>
            <person name="Labrenz M."/>
            <person name="Spormann A.M."/>
            <person name="Op Den Camp H."/>
            <person name="Overmann J."/>
            <person name="Amann R."/>
            <person name="Jetten M.S.M."/>
            <person name="Mascher T."/>
            <person name="Medema M.H."/>
            <person name="Devos D.P."/>
            <person name="Kaster A.-K."/>
            <person name="Ovreas L."/>
            <person name="Rohde M."/>
            <person name="Galperin M.Y."/>
            <person name="Jogler C."/>
        </authorList>
    </citation>
    <scope>NUCLEOTIDE SEQUENCE [LARGE SCALE GENOMIC DNA]</scope>
    <source>
        <strain evidence="3 4">Pla108</strain>
    </source>
</reference>